<dbReference type="EMBL" id="CANHGI010000001">
    <property type="protein sequence ID" value="CAI5440322.1"/>
    <property type="molecule type" value="Genomic_DNA"/>
</dbReference>
<dbReference type="Proteomes" id="UP001152747">
    <property type="component" value="Unassembled WGS sequence"/>
</dbReference>
<feature type="chain" id="PRO_5040368077" description="C-type lectin domain-containing protein" evidence="1">
    <location>
        <begin position="20"/>
        <end position="405"/>
    </location>
</feature>
<comment type="caution">
    <text evidence="3">The sequence shown here is derived from an EMBL/GenBank/DDBJ whole genome shotgun (WGS) entry which is preliminary data.</text>
</comment>
<keyword evidence="4" id="KW-1185">Reference proteome</keyword>
<organism evidence="3 4">
    <name type="scientific">Caenorhabditis angaria</name>
    <dbReference type="NCBI Taxonomy" id="860376"/>
    <lineage>
        <taxon>Eukaryota</taxon>
        <taxon>Metazoa</taxon>
        <taxon>Ecdysozoa</taxon>
        <taxon>Nematoda</taxon>
        <taxon>Chromadorea</taxon>
        <taxon>Rhabditida</taxon>
        <taxon>Rhabditina</taxon>
        <taxon>Rhabditomorpha</taxon>
        <taxon>Rhabditoidea</taxon>
        <taxon>Rhabditidae</taxon>
        <taxon>Peloderinae</taxon>
        <taxon>Caenorhabditis</taxon>
    </lineage>
</organism>
<dbReference type="PANTHER" id="PTHR23124">
    <property type="entry name" value="C-TYPE LECTIN DOMAIN-CONTAINING PROTEIN-RELATED-RELATED"/>
    <property type="match status" value="1"/>
</dbReference>
<evidence type="ECO:0000313" key="4">
    <source>
        <dbReference type="Proteomes" id="UP001152747"/>
    </source>
</evidence>
<name>A0A9P1IBP1_9PELO</name>
<dbReference type="InterPro" id="IPR016187">
    <property type="entry name" value="CTDL_fold"/>
</dbReference>
<evidence type="ECO:0000259" key="2">
    <source>
        <dbReference type="SMART" id="SM00034"/>
    </source>
</evidence>
<dbReference type="SUPFAM" id="SSF56436">
    <property type="entry name" value="C-type lectin-like"/>
    <property type="match status" value="2"/>
</dbReference>
<dbReference type="CDD" id="cd00037">
    <property type="entry name" value="CLECT"/>
    <property type="match status" value="2"/>
</dbReference>
<dbReference type="SMART" id="SM00034">
    <property type="entry name" value="CLECT"/>
    <property type="match status" value="2"/>
</dbReference>
<dbReference type="InterPro" id="IPR016186">
    <property type="entry name" value="C-type_lectin-like/link_sf"/>
</dbReference>
<dbReference type="InterPro" id="IPR001304">
    <property type="entry name" value="C-type_lectin-like"/>
</dbReference>
<dbReference type="AlphaFoldDB" id="A0A9P1IBP1"/>
<dbReference type="Gene3D" id="3.10.100.10">
    <property type="entry name" value="Mannose-Binding Protein A, subunit A"/>
    <property type="match status" value="2"/>
</dbReference>
<evidence type="ECO:0000256" key="1">
    <source>
        <dbReference type="SAM" id="SignalP"/>
    </source>
</evidence>
<feature type="signal peptide" evidence="1">
    <location>
        <begin position="1"/>
        <end position="19"/>
    </location>
</feature>
<evidence type="ECO:0000313" key="3">
    <source>
        <dbReference type="EMBL" id="CAI5440322.1"/>
    </source>
</evidence>
<sequence>MVRFIIIIAAILVFPVDLCFPTRSTQIILPQLEISDELEPRNQIELEQENQMVSTDSKSTSITPKYPPPYYASTVTTEIPITQCDDGWSYYERATTGWCMKVVAQQNINKAQAEKVCSDLGAVISSIDDSAMNDRLLNLKSIAGATNTWLGADMKSECICGEKLCVLTEDCGPNGYYWTDGYTTSNDYISNNLVMFTLLTNDNNVEVEKYVSSDGLIMDSIPKMILKVLMALLCLQFEPVGLCNVRPEIRCEDGWTYYKRNTTGWCMKVLVGSVNLARAKVVCSGVGAVMSSIDDVEMYNSAANLLASTSSRFSWLGAELKSECNCGANSCPVTDNCGRNGYYWTDGYTTSNDFILTHLSVVQELINGQEHYTKAEGVVLSRTGIQVGSALYNAGSVLCGKQSNN</sequence>
<keyword evidence="1" id="KW-0732">Signal</keyword>
<accession>A0A9P1IBP1</accession>
<protein>
    <recommendedName>
        <fullName evidence="2">C-type lectin domain-containing protein</fullName>
    </recommendedName>
</protein>
<reference evidence="3" key="1">
    <citation type="submission" date="2022-11" db="EMBL/GenBank/DDBJ databases">
        <authorList>
            <person name="Kikuchi T."/>
        </authorList>
    </citation>
    <scope>NUCLEOTIDE SEQUENCE</scope>
    <source>
        <strain evidence="3">PS1010</strain>
    </source>
</reference>
<gene>
    <name evidence="3" type="ORF">CAMP_LOCUS2959</name>
</gene>
<feature type="domain" description="C-type lectin" evidence="2">
    <location>
        <begin position="84"/>
        <end position="213"/>
    </location>
</feature>
<feature type="domain" description="C-type lectin" evidence="2">
    <location>
        <begin position="251"/>
        <end position="381"/>
    </location>
</feature>
<proteinExistence type="predicted"/>